<dbReference type="Proteomes" id="UP000219331">
    <property type="component" value="Unassembled WGS sequence"/>
</dbReference>
<protein>
    <submittedName>
        <fullName evidence="1">Membrane dipeptidase</fullName>
    </submittedName>
</protein>
<dbReference type="PROSITE" id="PS51365">
    <property type="entry name" value="RENAL_DIPEPTIDASE_2"/>
    <property type="match status" value="1"/>
</dbReference>
<dbReference type="GO" id="GO:0006508">
    <property type="term" value="P:proteolysis"/>
    <property type="evidence" value="ECO:0007669"/>
    <property type="project" value="InterPro"/>
</dbReference>
<dbReference type="EMBL" id="OBML01000010">
    <property type="protein sequence ID" value="SOC19493.1"/>
    <property type="molecule type" value="Genomic_DNA"/>
</dbReference>
<dbReference type="OrthoDB" id="9804920at2"/>
<proteinExistence type="predicted"/>
<dbReference type="Gene3D" id="3.20.20.140">
    <property type="entry name" value="Metal-dependent hydrolases"/>
    <property type="match status" value="1"/>
</dbReference>
<gene>
    <name evidence="1" type="ORF">SAMN05421512_11046</name>
</gene>
<dbReference type="RefSeq" id="WP_097175819.1">
    <property type="nucleotide sequence ID" value="NZ_OBML01000010.1"/>
</dbReference>
<name>A0A285TD14_9HYPH</name>
<reference evidence="1 2" key="1">
    <citation type="submission" date="2017-08" db="EMBL/GenBank/DDBJ databases">
        <authorList>
            <person name="de Groot N.N."/>
        </authorList>
    </citation>
    <scope>NUCLEOTIDE SEQUENCE [LARGE SCALE GENOMIC DNA]</scope>
    <source>
        <strain evidence="1 2">USBA 352</strain>
    </source>
</reference>
<dbReference type="AlphaFoldDB" id="A0A285TD14"/>
<sequence>MSQIPVFDGHNDTLLKLELGAGTARERSFFDRAARDHIDLPRARKGRFAGGLFAIYVPSQLGDALKVRYDPDDPANFAEVAQPDALAFTLRMFARALRLERESAGEVRICRTAAEIRAAMAAGKLAMVMHVEGAEAIDADMTALEVLHAAGLRSLGPVWSRPNIFGDGVPMACPSSPDTGPGLTDAGKELVRTCNRLKIMVDLSHLTEKGFWDVAAISDRPLVASHSNAHAVCPSARNLTDRQLDAIAESGGLAGLNFHVAFLRPDGANISDTPLEVMVRHTDHLLARLGEDGVALGSDFDGCMVPRAIGDVAGLPVLLQAFREAGYGEELIEKIAWKNWLSVLERTWA</sequence>
<dbReference type="GO" id="GO:0070573">
    <property type="term" value="F:metallodipeptidase activity"/>
    <property type="evidence" value="ECO:0007669"/>
    <property type="project" value="InterPro"/>
</dbReference>
<dbReference type="CDD" id="cd01301">
    <property type="entry name" value="rDP_like"/>
    <property type="match status" value="1"/>
</dbReference>
<dbReference type="InterPro" id="IPR032466">
    <property type="entry name" value="Metal_Hydrolase"/>
</dbReference>
<dbReference type="SUPFAM" id="SSF51556">
    <property type="entry name" value="Metallo-dependent hydrolases"/>
    <property type="match status" value="1"/>
</dbReference>
<keyword evidence="2" id="KW-1185">Reference proteome</keyword>
<dbReference type="PANTHER" id="PTHR10443">
    <property type="entry name" value="MICROSOMAL DIPEPTIDASE"/>
    <property type="match status" value="1"/>
</dbReference>
<evidence type="ECO:0000313" key="2">
    <source>
        <dbReference type="Proteomes" id="UP000219331"/>
    </source>
</evidence>
<dbReference type="InterPro" id="IPR008257">
    <property type="entry name" value="Pept_M19"/>
</dbReference>
<evidence type="ECO:0000313" key="1">
    <source>
        <dbReference type="EMBL" id="SOC19493.1"/>
    </source>
</evidence>
<organism evidence="1 2">
    <name type="scientific">Stappia indica</name>
    <dbReference type="NCBI Taxonomy" id="538381"/>
    <lineage>
        <taxon>Bacteria</taxon>
        <taxon>Pseudomonadati</taxon>
        <taxon>Pseudomonadota</taxon>
        <taxon>Alphaproteobacteria</taxon>
        <taxon>Hyphomicrobiales</taxon>
        <taxon>Stappiaceae</taxon>
        <taxon>Stappia</taxon>
    </lineage>
</organism>
<dbReference type="PANTHER" id="PTHR10443:SF12">
    <property type="entry name" value="DIPEPTIDASE"/>
    <property type="match status" value="1"/>
</dbReference>
<dbReference type="STRING" id="538381.GCA_001696535_04009"/>
<dbReference type="Pfam" id="PF01244">
    <property type="entry name" value="Peptidase_M19"/>
    <property type="match status" value="1"/>
</dbReference>
<accession>A0A285TD14</accession>